<name>A0ACC0BN26_CATRO</name>
<sequence length="104" mass="11618">MSNYKEHPFKTSHLRPDENSLDGIAGTSNPDQRSDHVSQIALATKCDIDIEINFDDMSRLTRYDIIFIGMVNFIVVVTKVGNNIDVRHVISFGSLVMSNFSGSL</sequence>
<reference evidence="2" key="1">
    <citation type="journal article" date="2023" name="Nat. Plants">
        <title>Single-cell RNA sequencing provides a high-resolution roadmap for understanding the multicellular compartmentation of specialized metabolism.</title>
        <authorList>
            <person name="Sun S."/>
            <person name="Shen X."/>
            <person name="Li Y."/>
            <person name="Li Y."/>
            <person name="Wang S."/>
            <person name="Li R."/>
            <person name="Zhang H."/>
            <person name="Shen G."/>
            <person name="Guo B."/>
            <person name="Wei J."/>
            <person name="Xu J."/>
            <person name="St-Pierre B."/>
            <person name="Chen S."/>
            <person name="Sun C."/>
        </authorList>
    </citation>
    <scope>NUCLEOTIDE SEQUENCE [LARGE SCALE GENOMIC DNA]</scope>
</reference>
<comment type="caution">
    <text evidence="1">The sequence shown here is derived from an EMBL/GenBank/DDBJ whole genome shotgun (WGS) entry which is preliminary data.</text>
</comment>
<dbReference type="EMBL" id="CM044703">
    <property type="protein sequence ID" value="KAI5674046.1"/>
    <property type="molecule type" value="Genomic_DNA"/>
</dbReference>
<protein>
    <submittedName>
        <fullName evidence="1">Uncharacterized protein</fullName>
    </submittedName>
</protein>
<accession>A0ACC0BN26</accession>
<evidence type="ECO:0000313" key="1">
    <source>
        <dbReference type="EMBL" id="KAI5674046.1"/>
    </source>
</evidence>
<organism evidence="1 2">
    <name type="scientific">Catharanthus roseus</name>
    <name type="common">Madagascar periwinkle</name>
    <name type="synonym">Vinca rosea</name>
    <dbReference type="NCBI Taxonomy" id="4058"/>
    <lineage>
        <taxon>Eukaryota</taxon>
        <taxon>Viridiplantae</taxon>
        <taxon>Streptophyta</taxon>
        <taxon>Embryophyta</taxon>
        <taxon>Tracheophyta</taxon>
        <taxon>Spermatophyta</taxon>
        <taxon>Magnoliopsida</taxon>
        <taxon>eudicotyledons</taxon>
        <taxon>Gunneridae</taxon>
        <taxon>Pentapetalae</taxon>
        <taxon>asterids</taxon>
        <taxon>lamiids</taxon>
        <taxon>Gentianales</taxon>
        <taxon>Apocynaceae</taxon>
        <taxon>Rauvolfioideae</taxon>
        <taxon>Vinceae</taxon>
        <taxon>Catharanthinae</taxon>
        <taxon>Catharanthus</taxon>
    </lineage>
</organism>
<proteinExistence type="predicted"/>
<evidence type="ECO:0000313" key="2">
    <source>
        <dbReference type="Proteomes" id="UP001060085"/>
    </source>
</evidence>
<keyword evidence="2" id="KW-1185">Reference proteome</keyword>
<gene>
    <name evidence="1" type="ORF">M9H77_14410</name>
</gene>
<dbReference type="Proteomes" id="UP001060085">
    <property type="component" value="Linkage Group LG03"/>
</dbReference>